<dbReference type="AlphaFoldDB" id="A0A6L8MFG6"/>
<dbReference type="EMBL" id="WWCP01000002">
    <property type="protein sequence ID" value="MYM81129.1"/>
    <property type="molecule type" value="Genomic_DNA"/>
</dbReference>
<evidence type="ECO:0000313" key="1">
    <source>
        <dbReference type="EMBL" id="MYM81129.1"/>
    </source>
</evidence>
<name>A0A6L8MFG6_9BURK</name>
<organism evidence="1 2">
    <name type="scientific">Duganella lactea</name>
    <dbReference type="NCBI Taxonomy" id="2692173"/>
    <lineage>
        <taxon>Bacteria</taxon>
        <taxon>Pseudomonadati</taxon>
        <taxon>Pseudomonadota</taxon>
        <taxon>Betaproteobacteria</taxon>
        <taxon>Burkholderiales</taxon>
        <taxon>Oxalobacteraceae</taxon>
        <taxon>Telluria group</taxon>
        <taxon>Duganella</taxon>
    </lineage>
</organism>
<gene>
    <name evidence="1" type="ORF">GTP44_04040</name>
</gene>
<reference evidence="1 2" key="1">
    <citation type="submission" date="2019-12" db="EMBL/GenBank/DDBJ databases">
        <title>Novel species isolated from a subtropical stream in China.</title>
        <authorList>
            <person name="Lu H."/>
        </authorList>
    </citation>
    <scope>NUCLEOTIDE SEQUENCE [LARGE SCALE GENOMIC DNA]</scope>
    <source>
        <strain evidence="1 2">FT50W</strain>
    </source>
</reference>
<dbReference type="Proteomes" id="UP000474565">
    <property type="component" value="Unassembled WGS sequence"/>
</dbReference>
<protein>
    <submittedName>
        <fullName evidence="1">Uncharacterized protein</fullName>
    </submittedName>
</protein>
<evidence type="ECO:0000313" key="2">
    <source>
        <dbReference type="Proteomes" id="UP000474565"/>
    </source>
</evidence>
<accession>A0A6L8MFG6</accession>
<proteinExistence type="predicted"/>
<dbReference type="RefSeq" id="WP_161018421.1">
    <property type="nucleotide sequence ID" value="NZ_WWCP01000002.1"/>
</dbReference>
<sequence>MREVKVFKWEQKEIDGKWANVKVFDFVALFHQFAQEADGEGQTNPVAIIERADGRVETVFAPMLQFCAAEVPKQRFAPHQPPRAVLAAAPALLHELECADDIIKVMLSAMTLEQKSKCAAQLEREGVSPDGMTRAHERAAALAAAGAA</sequence>
<comment type="caution">
    <text evidence="1">The sequence shown here is derived from an EMBL/GenBank/DDBJ whole genome shotgun (WGS) entry which is preliminary data.</text>
</comment>